<proteinExistence type="inferred from homology"/>
<keyword evidence="5" id="KW-0547">Nucleotide-binding</keyword>
<evidence type="ECO:0000256" key="3">
    <source>
        <dbReference type="ARBA" id="ARBA00022448"/>
    </source>
</evidence>
<evidence type="ECO:0000313" key="10">
    <source>
        <dbReference type="EMBL" id="MDQ0315902.1"/>
    </source>
</evidence>
<dbReference type="PANTHER" id="PTHR43875">
    <property type="entry name" value="MALTODEXTRIN IMPORT ATP-BINDING PROTEIN MSMX"/>
    <property type="match status" value="1"/>
</dbReference>
<accession>A0AAE3VPI1</accession>
<comment type="similarity">
    <text evidence="2">Belongs to the ABC transporter superfamily.</text>
</comment>
<dbReference type="InterPro" id="IPR027417">
    <property type="entry name" value="P-loop_NTPase"/>
</dbReference>
<dbReference type="Gene3D" id="3.40.50.300">
    <property type="entry name" value="P-loop containing nucleotide triphosphate hydrolases"/>
    <property type="match status" value="1"/>
</dbReference>
<dbReference type="GO" id="GO:0055052">
    <property type="term" value="C:ATP-binding cassette (ABC) transporter complex, substrate-binding subunit-containing"/>
    <property type="evidence" value="ECO:0007669"/>
    <property type="project" value="TreeGrafter"/>
</dbReference>
<comment type="caution">
    <text evidence="10">The sequence shown here is derived from an EMBL/GenBank/DDBJ whole genome shotgun (WGS) entry which is preliminary data.</text>
</comment>
<keyword evidence="4" id="KW-1003">Cell membrane</keyword>
<dbReference type="SUPFAM" id="SSF50331">
    <property type="entry name" value="MOP-like"/>
    <property type="match status" value="1"/>
</dbReference>
<organism evidence="10 11">
    <name type="scientific">Amorphus orientalis</name>
    <dbReference type="NCBI Taxonomy" id="649198"/>
    <lineage>
        <taxon>Bacteria</taxon>
        <taxon>Pseudomonadati</taxon>
        <taxon>Pseudomonadota</taxon>
        <taxon>Alphaproteobacteria</taxon>
        <taxon>Hyphomicrobiales</taxon>
        <taxon>Amorphaceae</taxon>
        <taxon>Amorphus</taxon>
    </lineage>
</organism>
<gene>
    <name evidence="10" type="ORF">J2S73_002359</name>
</gene>
<evidence type="ECO:0000259" key="9">
    <source>
        <dbReference type="PROSITE" id="PS50893"/>
    </source>
</evidence>
<dbReference type="InterPro" id="IPR015855">
    <property type="entry name" value="ABC_transpr_MalK-like"/>
</dbReference>
<evidence type="ECO:0000256" key="8">
    <source>
        <dbReference type="ARBA" id="ARBA00023136"/>
    </source>
</evidence>
<dbReference type="RefSeq" id="WP_306885730.1">
    <property type="nucleotide sequence ID" value="NZ_JAUSUL010000002.1"/>
</dbReference>
<dbReference type="Pfam" id="PF17912">
    <property type="entry name" value="OB_MalK"/>
    <property type="match status" value="1"/>
</dbReference>
<dbReference type="InterPro" id="IPR003593">
    <property type="entry name" value="AAA+_ATPase"/>
</dbReference>
<dbReference type="EMBL" id="JAUSUL010000002">
    <property type="protein sequence ID" value="MDQ0315902.1"/>
    <property type="molecule type" value="Genomic_DNA"/>
</dbReference>
<evidence type="ECO:0000256" key="5">
    <source>
        <dbReference type="ARBA" id="ARBA00022741"/>
    </source>
</evidence>
<dbReference type="AlphaFoldDB" id="A0AAE3VPI1"/>
<feature type="domain" description="ABC transporter" evidence="9">
    <location>
        <begin position="4"/>
        <end position="234"/>
    </location>
</feature>
<evidence type="ECO:0000256" key="1">
    <source>
        <dbReference type="ARBA" id="ARBA00004417"/>
    </source>
</evidence>
<dbReference type="InterPro" id="IPR040582">
    <property type="entry name" value="OB_MalK-like"/>
</dbReference>
<dbReference type="PANTHER" id="PTHR43875:SF15">
    <property type="entry name" value="TREHALOSE IMPORT ATP-BINDING PROTEIN SUGC"/>
    <property type="match status" value="1"/>
</dbReference>
<dbReference type="Pfam" id="PF00005">
    <property type="entry name" value="ABC_tran"/>
    <property type="match status" value="1"/>
</dbReference>
<dbReference type="SUPFAM" id="SSF52540">
    <property type="entry name" value="P-loop containing nucleoside triphosphate hydrolases"/>
    <property type="match status" value="1"/>
</dbReference>
<dbReference type="InterPro" id="IPR003439">
    <property type="entry name" value="ABC_transporter-like_ATP-bd"/>
</dbReference>
<dbReference type="InterPro" id="IPR017871">
    <property type="entry name" value="ABC_transporter-like_CS"/>
</dbReference>
<keyword evidence="11" id="KW-1185">Reference proteome</keyword>
<dbReference type="SMART" id="SM00382">
    <property type="entry name" value="AAA"/>
    <property type="match status" value="1"/>
</dbReference>
<dbReference type="Proteomes" id="UP001229244">
    <property type="component" value="Unassembled WGS sequence"/>
</dbReference>
<dbReference type="InterPro" id="IPR047641">
    <property type="entry name" value="ABC_transpr_MalK/UgpC-like"/>
</dbReference>
<dbReference type="GO" id="GO:0140359">
    <property type="term" value="F:ABC-type transporter activity"/>
    <property type="evidence" value="ECO:0007669"/>
    <property type="project" value="InterPro"/>
</dbReference>
<dbReference type="Gene3D" id="2.40.50.140">
    <property type="entry name" value="Nucleic acid-binding proteins"/>
    <property type="match status" value="1"/>
</dbReference>
<keyword evidence="6 10" id="KW-0067">ATP-binding</keyword>
<keyword evidence="3" id="KW-0813">Transport</keyword>
<dbReference type="FunFam" id="3.40.50.300:FF:000042">
    <property type="entry name" value="Maltose/maltodextrin ABC transporter, ATP-binding protein"/>
    <property type="match status" value="1"/>
</dbReference>
<keyword evidence="8" id="KW-0472">Membrane</keyword>
<evidence type="ECO:0000256" key="7">
    <source>
        <dbReference type="ARBA" id="ARBA00022967"/>
    </source>
</evidence>
<reference evidence="10" key="1">
    <citation type="submission" date="2023-07" db="EMBL/GenBank/DDBJ databases">
        <title>Genomic Encyclopedia of Type Strains, Phase IV (KMG-IV): sequencing the most valuable type-strain genomes for metagenomic binning, comparative biology and taxonomic classification.</title>
        <authorList>
            <person name="Goeker M."/>
        </authorList>
    </citation>
    <scope>NUCLEOTIDE SEQUENCE</scope>
    <source>
        <strain evidence="10">DSM 21202</strain>
    </source>
</reference>
<dbReference type="GO" id="GO:0016887">
    <property type="term" value="F:ATP hydrolysis activity"/>
    <property type="evidence" value="ECO:0007669"/>
    <property type="project" value="InterPro"/>
</dbReference>
<dbReference type="PROSITE" id="PS00211">
    <property type="entry name" value="ABC_TRANSPORTER_1"/>
    <property type="match status" value="1"/>
</dbReference>
<protein>
    <submittedName>
        <fullName evidence="10">Multiple sugar transport system ATP-binding protein</fullName>
    </submittedName>
</protein>
<keyword evidence="7" id="KW-1278">Translocase</keyword>
<evidence type="ECO:0000256" key="6">
    <source>
        <dbReference type="ARBA" id="ARBA00022840"/>
    </source>
</evidence>
<dbReference type="GO" id="GO:0008643">
    <property type="term" value="P:carbohydrate transport"/>
    <property type="evidence" value="ECO:0007669"/>
    <property type="project" value="InterPro"/>
</dbReference>
<dbReference type="PROSITE" id="PS50893">
    <property type="entry name" value="ABC_TRANSPORTER_2"/>
    <property type="match status" value="1"/>
</dbReference>
<dbReference type="InterPro" id="IPR008995">
    <property type="entry name" value="Mo/tungstate-bd_C_term_dom"/>
</dbReference>
<evidence type="ECO:0000256" key="2">
    <source>
        <dbReference type="ARBA" id="ARBA00005417"/>
    </source>
</evidence>
<dbReference type="GO" id="GO:0005524">
    <property type="term" value="F:ATP binding"/>
    <property type="evidence" value="ECO:0007669"/>
    <property type="project" value="UniProtKB-KW"/>
</dbReference>
<comment type="subcellular location">
    <subcellularLocation>
        <location evidence="1">Cell inner membrane</location>
        <topology evidence="1">Peripheral membrane protein</topology>
    </subcellularLocation>
</comment>
<name>A0AAE3VPI1_9HYPH</name>
<dbReference type="InterPro" id="IPR012340">
    <property type="entry name" value="NA-bd_OB-fold"/>
</dbReference>
<dbReference type="CDD" id="cd03301">
    <property type="entry name" value="ABC_MalK_N"/>
    <property type="match status" value="1"/>
</dbReference>
<evidence type="ECO:0000313" key="11">
    <source>
        <dbReference type="Proteomes" id="UP001229244"/>
    </source>
</evidence>
<evidence type="ECO:0000256" key="4">
    <source>
        <dbReference type="ARBA" id="ARBA00022475"/>
    </source>
</evidence>
<dbReference type="Gene3D" id="2.40.50.100">
    <property type="match status" value="1"/>
</dbReference>
<sequence length="383" mass="42579">MVELVVENLEKRFGNFTAVTDVDIHVDDGEFIFLLGPSGCGKTTTLRMISGLEMPSGGRVFIGGRDVTYMRARYRSVGMVFQDYGLYRHMTVHNNIAYPLKVRRMQRREIAEKVGRVAETLQITDVLSRKPDSLSAGQLQRVAIARMLVREADVFLMDEPMSHLDAQLRGQMRAELRHLQKSIGTTTIFVTHDQLEAMTMADRIIVMRAGRIQQYATPLEVFENPANEFVATFVGEPQMNVFDVTLRADQGGVVAEADGFVVPLNAAWAEANGLHRRVGEIVRLGIRPEHISLARQGDEGHGINAELYSFEPTGAENLYVLRVGGTELTTRNSTNDTRHLGKVEGTMLGMHFDPDWIYLFDPGDGRTIAQAAGSRFGGKGRPA</sequence>
<keyword evidence="10" id="KW-0762">Sugar transport</keyword>